<dbReference type="Pfam" id="PF25880">
    <property type="entry name" value="WHD_CHMP7_1st"/>
    <property type="match status" value="1"/>
</dbReference>
<evidence type="ECO:0000256" key="1">
    <source>
        <dbReference type="SAM" id="Coils"/>
    </source>
</evidence>
<accession>A0ABQ9XHX7</accession>
<reference evidence="3 4" key="1">
    <citation type="journal article" date="2022" name="bioRxiv">
        <title>Genomics of Preaxostyla Flagellates Illuminates Evolutionary Transitions and the Path Towards Mitochondrial Loss.</title>
        <authorList>
            <person name="Novak L.V.F."/>
            <person name="Treitli S.C."/>
            <person name="Pyrih J."/>
            <person name="Halakuc P."/>
            <person name="Pipaliya S.V."/>
            <person name="Vacek V."/>
            <person name="Brzon O."/>
            <person name="Soukal P."/>
            <person name="Eme L."/>
            <person name="Dacks J.B."/>
            <person name="Karnkowska A."/>
            <person name="Elias M."/>
            <person name="Hampl V."/>
        </authorList>
    </citation>
    <scope>NUCLEOTIDE SEQUENCE [LARGE SCALE GENOMIC DNA]</scope>
    <source>
        <strain evidence="3">NAU3</strain>
        <tissue evidence="3">Gut</tissue>
    </source>
</reference>
<sequence>MTTLESIHNIIEDWSDDTKMKQMFALVPERRTVSPEIWSEMWEWRLAFWVKTFKDFFEHMQVLTITATEINAVFTKDGISPRNTLDVFNILIHEGILIPQADFESKLSACPSVIHSSSLHLSASGSKPENKGFVSGLFKGAKSILSSSMSWLSNSLSSSKSASITLDTRLIVLPTLTKMSSVFLSSLQAQNSTFADSTIPFSLLKVHSFLNTQPPIVELSTIDWPCLSPISSPPFHFSTSQLLKNEHNPSTILDLITNQLAISNQTTILVDDNSNERYLVLSQVGTPGNGGKEKESMTEAYQIGKLKSALLYVQIREQMLNKQFNLLTDKMKETMKTNKNQAISYTKQRSLVKEAMASNSNAHLALSQAFQKIHEAHTLTEMVKAVEISTSILKSHEVDLADAEEKIDSWQEATEKADELNQILMQGFTGQDDNVDQDELERELDALVLSSQTQAESSRPAPQRTTTITPAHTSPQIQQEAKPQPQQKKKPAAEMEIGF</sequence>
<dbReference type="Proteomes" id="UP001281761">
    <property type="component" value="Unassembled WGS sequence"/>
</dbReference>
<keyword evidence="1" id="KW-0175">Coiled coil</keyword>
<feature type="compositionally biased region" description="Polar residues" evidence="2">
    <location>
        <begin position="463"/>
        <end position="474"/>
    </location>
</feature>
<feature type="compositionally biased region" description="Low complexity" evidence="2">
    <location>
        <begin position="475"/>
        <end position="486"/>
    </location>
</feature>
<dbReference type="EMBL" id="JARBJD010000109">
    <property type="protein sequence ID" value="KAK2952048.1"/>
    <property type="molecule type" value="Genomic_DNA"/>
</dbReference>
<comment type="caution">
    <text evidence="3">The sequence shown here is derived from an EMBL/GenBank/DDBJ whole genome shotgun (WGS) entry which is preliminary data.</text>
</comment>
<organism evidence="3 4">
    <name type="scientific">Blattamonas nauphoetae</name>
    <dbReference type="NCBI Taxonomy" id="2049346"/>
    <lineage>
        <taxon>Eukaryota</taxon>
        <taxon>Metamonada</taxon>
        <taxon>Preaxostyla</taxon>
        <taxon>Oxymonadida</taxon>
        <taxon>Blattamonas</taxon>
    </lineage>
</organism>
<keyword evidence="4" id="KW-1185">Reference proteome</keyword>
<dbReference type="InterPro" id="IPR005024">
    <property type="entry name" value="Snf7_fam"/>
</dbReference>
<proteinExistence type="predicted"/>
<evidence type="ECO:0000256" key="2">
    <source>
        <dbReference type="SAM" id="MobiDB-lite"/>
    </source>
</evidence>
<feature type="coiled-coil region" evidence="1">
    <location>
        <begin position="393"/>
        <end position="420"/>
    </location>
</feature>
<dbReference type="PANTHER" id="PTHR22761">
    <property type="entry name" value="CHARGED MULTIVESICULAR BODY PROTEIN"/>
    <property type="match status" value="1"/>
</dbReference>
<evidence type="ECO:0000313" key="3">
    <source>
        <dbReference type="EMBL" id="KAK2952048.1"/>
    </source>
</evidence>
<gene>
    <name evidence="3" type="ORF">BLNAU_13030</name>
</gene>
<dbReference type="Pfam" id="PF03357">
    <property type="entry name" value="Snf7"/>
    <property type="match status" value="1"/>
</dbReference>
<feature type="region of interest" description="Disordered" evidence="2">
    <location>
        <begin position="450"/>
        <end position="499"/>
    </location>
</feature>
<protein>
    <recommendedName>
        <fullName evidence="5">Charged multivesicular body protein 7</fullName>
    </recommendedName>
</protein>
<evidence type="ECO:0008006" key="5">
    <source>
        <dbReference type="Google" id="ProtNLM"/>
    </source>
</evidence>
<name>A0ABQ9XHX7_9EUKA</name>
<evidence type="ECO:0000313" key="4">
    <source>
        <dbReference type="Proteomes" id="UP001281761"/>
    </source>
</evidence>
<dbReference type="PANTHER" id="PTHR22761:SF96">
    <property type="entry name" value="BCDNA.GH08385"/>
    <property type="match status" value="1"/>
</dbReference>